<evidence type="ECO:0000313" key="2">
    <source>
        <dbReference type="Proteomes" id="UP000001411"/>
    </source>
</evidence>
<gene>
    <name evidence="1" type="ordered locus">SE_2404</name>
</gene>
<dbReference type="KEGG" id="sep:SE_2404"/>
<dbReference type="EMBL" id="AE015929">
    <property type="protein sequence ID" value="AAO06047.1"/>
    <property type="molecule type" value="Genomic_DNA"/>
</dbReference>
<dbReference type="HOGENOM" id="CLU_3405599_0_0_9"/>
<name>A0A0H2VIM7_STAES</name>
<organism evidence="1 2">
    <name type="scientific">Staphylococcus epidermidis (strain ATCC 12228 / FDA PCI 1200)</name>
    <dbReference type="NCBI Taxonomy" id="176280"/>
    <lineage>
        <taxon>Bacteria</taxon>
        <taxon>Bacillati</taxon>
        <taxon>Bacillota</taxon>
        <taxon>Bacilli</taxon>
        <taxon>Bacillales</taxon>
        <taxon>Staphylococcaceae</taxon>
        <taxon>Staphylococcus</taxon>
    </lineage>
</organism>
<accession>A0A0H2VIM7</accession>
<evidence type="ECO:0000313" key="1">
    <source>
        <dbReference type="EMBL" id="AAO06047.1"/>
    </source>
</evidence>
<dbReference type="AlphaFoldDB" id="A0A0H2VIM7"/>
<proteinExistence type="predicted"/>
<evidence type="ECO:0008006" key="3">
    <source>
        <dbReference type="Google" id="ProtNLM"/>
    </source>
</evidence>
<reference evidence="1 2" key="1">
    <citation type="journal article" date="2003" name="Mol. Microbiol.">
        <title>Genome-based analysis of virulence genes in a non-biofilm-forming Staphylococcus epidermidis strain (ATCC 12228).</title>
        <authorList>
            <person name="Zhang Y.Q."/>
            <person name="Ren S.X."/>
            <person name="Li H.L."/>
            <person name="Wang Y.X."/>
            <person name="Fu G."/>
            <person name="Yang J."/>
            <person name="Qin Z.Q."/>
            <person name="Miao Y.G."/>
            <person name="Wang W.Y."/>
            <person name="Chen R.S."/>
            <person name="Shen Y."/>
            <person name="Chen Z."/>
            <person name="Yuan Z.H."/>
            <person name="Zhao G.P."/>
            <person name="Qu D."/>
            <person name="Danchin A."/>
            <person name="Wen Y.M."/>
        </authorList>
    </citation>
    <scope>NUCLEOTIDE SEQUENCE [LARGE SCALE GENOMIC DNA]</scope>
    <source>
        <strain evidence="2">ATCC 12228 / FDA PCI 1200</strain>
    </source>
</reference>
<sequence length="30" mass="3426">MVEILVNTAISVYIVALYTQWLSTRDNLKA</sequence>
<protein>
    <recommendedName>
        <fullName evidence="3">Type I toxin-antitoxin system Fst family toxin</fullName>
    </recommendedName>
</protein>
<dbReference type="OrthoDB" id="9553926at2"/>
<dbReference type="Proteomes" id="UP000001411">
    <property type="component" value="Chromosome"/>
</dbReference>